<keyword evidence="1" id="KW-0732">Signal</keyword>
<dbReference type="RefSeq" id="WP_311658829.1">
    <property type="nucleotide sequence ID" value="NZ_JAVRHY010000007.1"/>
</dbReference>
<evidence type="ECO:0000256" key="1">
    <source>
        <dbReference type="SAM" id="SignalP"/>
    </source>
</evidence>
<dbReference type="Pfam" id="PF11006">
    <property type="entry name" value="DUF2845"/>
    <property type="match status" value="2"/>
</dbReference>
<keyword evidence="3" id="KW-1185">Reference proteome</keyword>
<dbReference type="Proteomes" id="UP001259982">
    <property type="component" value="Unassembled WGS sequence"/>
</dbReference>
<name>A0ABU3BA10_9GAMM</name>
<dbReference type="InterPro" id="IPR021268">
    <property type="entry name" value="DUF2845"/>
</dbReference>
<sequence>MHRLAIVVLLIAGAGTAQAAGLRCDGGLVDRGDLQIEVLDACGEPDFRDDWAAGSLPAGVVAPDVTQWTYNFGRSNLLYVLRFRNGRVIGIDNDGYGFDADRANADCGPTEIVPGMTKYRLLSACGSPAQRDSRVILRSSRQFRYGVAEQIRRETWIYNFGSRRLLREVILENGRVVRIDTDNRGFD</sequence>
<proteinExistence type="predicted"/>
<comment type="caution">
    <text evidence="2">The sequence shown here is derived from an EMBL/GenBank/DDBJ whole genome shotgun (WGS) entry which is preliminary data.</text>
</comment>
<protein>
    <submittedName>
        <fullName evidence="2">DUF2845 domain-containing protein</fullName>
    </submittedName>
</protein>
<feature type="chain" id="PRO_5045567550" evidence="1">
    <location>
        <begin position="20"/>
        <end position="187"/>
    </location>
</feature>
<dbReference type="EMBL" id="JAVRHY010000007">
    <property type="protein sequence ID" value="MDT0618662.1"/>
    <property type="molecule type" value="Genomic_DNA"/>
</dbReference>
<feature type="signal peptide" evidence="1">
    <location>
        <begin position="1"/>
        <end position="19"/>
    </location>
</feature>
<reference evidence="2 3" key="1">
    <citation type="submission" date="2023-09" db="EMBL/GenBank/DDBJ databases">
        <authorList>
            <person name="Rey-Velasco X."/>
        </authorList>
    </citation>
    <scope>NUCLEOTIDE SEQUENCE [LARGE SCALE GENOMIC DNA]</scope>
    <source>
        <strain evidence="2 3">P385</strain>
    </source>
</reference>
<organism evidence="2 3">
    <name type="scientific">Spectribacter acetivorans</name>
    <dbReference type="NCBI Taxonomy" id="3075603"/>
    <lineage>
        <taxon>Bacteria</taxon>
        <taxon>Pseudomonadati</taxon>
        <taxon>Pseudomonadota</taxon>
        <taxon>Gammaproteobacteria</taxon>
        <taxon>Salinisphaerales</taxon>
        <taxon>Salinisphaeraceae</taxon>
        <taxon>Spectribacter</taxon>
    </lineage>
</organism>
<evidence type="ECO:0000313" key="2">
    <source>
        <dbReference type="EMBL" id="MDT0618662.1"/>
    </source>
</evidence>
<evidence type="ECO:0000313" key="3">
    <source>
        <dbReference type="Proteomes" id="UP001259982"/>
    </source>
</evidence>
<accession>A0ABU3BA10</accession>
<gene>
    <name evidence="2" type="ORF">RM531_09245</name>
</gene>